<dbReference type="Gene3D" id="3.40.525.10">
    <property type="entry name" value="CRAL-TRIO lipid binding domain"/>
    <property type="match status" value="1"/>
</dbReference>
<proteinExistence type="predicted"/>
<evidence type="ECO:0000313" key="2">
    <source>
        <dbReference type="EMBL" id="KAG5183599.1"/>
    </source>
</evidence>
<gene>
    <name evidence="2" type="ORF">JKP88DRAFT_348648</name>
</gene>
<dbReference type="GO" id="GO:0008526">
    <property type="term" value="F:phosphatidylinositol transfer activity"/>
    <property type="evidence" value="ECO:0007669"/>
    <property type="project" value="TreeGrafter"/>
</dbReference>
<dbReference type="SMART" id="SM00516">
    <property type="entry name" value="SEC14"/>
    <property type="match status" value="1"/>
</dbReference>
<dbReference type="EMBL" id="JAFCMP010000201">
    <property type="protein sequence ID" value="KAG5183599.1"/>
    <property type="molecule type" value="Genomic_DNA"/>
</dbReference>
<comment type="caution">
    <text evidence="2">The sequence shown here is derived from an EMBL/GenBank/DDBJ whole genome shotgun (WGS) entry which is preliminary data.</text>
</comment>
<dbReference type="InterPro" id="IPR036865">
    <property type="entry name" value="CRAL-TRIO_dom_sf"/>
</dbReference>
<evidence type="ECO:0000313" key="3">
    <source>
        <dbReference type="Proteomes" id="UP000664859"/>
    </source>
</evidence>
<organism evidence="2 3">
    <name type="scientific">Tribonema minus</name>
    <dbReference type="NCBI Taxonomy" id="303371"/>
    <lineage>
        <taxon>Eukaryota</taxon>
        <taxon>Sar</taxon>
        <taxon>Stramenopiles</taxon>
        <taxon>Ochrophyta</taxon>
        <taxon>PX clade</taxon>
        <taxon>Xanthophyceae</taxon>
        <taxon>Tribonematales</taxon>
        <taxon>Tribonemataceae</taxon>
        <taxon>Tribonema</taxon>
    </lineage>
</organism>
<dbReference type="InterPro" id="IPR001251">
    <property type="entry name" value="CRAL-TRIO_dom"/>
</dbReference>
<sequence>MSLSEDQHAMIQSTLRQLQEVPVDLFEQAGVSFPPDEALCWRYLDAAGWRECVRSKPISEYIRDTLEWRRNLKVPKLAAETLLSPALQTNLCTGSIYVDGFDASGDHPLVMFRLARFKGTETTEDFIEYMVYNLERALLRVPQEQRALASFCVLFNCDTGDAGQMPRLAAVREAVNVLMRHYPSRLHRLYVVNPGTAFALTWRVVRPLLEANTRNKIVFVRGHGSPNSKRQCLRTTLAQTIDLSTLEVDYGGDRTFDFMQTLPACVHLNHVTEQTEA</sequence>
<dbReference type="PANTHER" id="PTHR45824:SF29">
    <property type="entry name" value="GH16843P"/>
    <property type="match status" value="1"/>
</dbReference>
<evidence type="ECO:0000259" key="1">
    <source>
        <dbReference type="PROSITE" id="PS50191"/>
    </source>
</evidence>
<keyword evidence="3" id="KW-1185">Reference proteome</keyword>
<reference evidence="2" key="1">
    <citation type="submission" date="2021-02" db="EMBL/GenBank/DDBJ databases">
        <title>First Annotated Genome of the Yellow-green Alga Tribonema minus.</title>
        <authorList>
            <person name="Mahan K.M."/>
        </authorList>
    </citation>
    <scope>NUCLEOTIDE SEQUENCE</scope>
    <source>
        <strain evidence="2">UTEX B ZZ1240</strain>
    </source>
</reference>
<accession>A0A835YZF0</accession>
<dbReference type="AlphaFoldDB" id="A0A835YZF0"/>
<dbReference type="PROSITE" id="PS50191">
    <property type="entry name" value="CRAL_TRIO"/>
    <property type="match status" value="1"/>
</dbReference>
<dbReference type="InterPro" id="IPR052578">
    <property type="entry name" value="PI_Transfer_CRAL-TRIO"/>
</dbReference>
<dbReference type="Proteomes" id="UP000664859">
    <property type="component" value="Unassembled WGS sequence"/>
</dbReference>
<feature type="domain" description="CRAL-TRIO" evidence="1">
    <location>
        <begin position="84"/>
        <end position="258"/>
    </location>
</feature>
<protein>
    <submittedName>
        <fullName evidence="2">CRAL-TRIO domain-containing protein</fullName>
    </submittedName>
</protein>
<dbReference type="Pfam" id="PF00650">
    <property type="entry name" value="CRAL_TRIO"/>
    <property type="match status" value="1"/>
</dbReference>
<dbReference type="SUPFAM" id="SSF52087">
    <property type="entry name" value="CRAL/TRIO domain"/>
    <property type="match status" value="1"/>
</dbReference>
<dbReference type="CDD" id="cd00170">
    <property type="entry name" value="SEC14"/>
    <property type="match status" value="1"/>
</dbReference>
<name>A0A835YZF0_9STRA</name>
<dbReference type="OrthoDB" id="1434354at2759"/>
<dbReference type="PANTHER" id="PTHR45824">
    <property type="entry name" value="GH16843P"/>
    <property type="match status" value="1"/>
</dbReference>